<dbReference type="EMBL" id="MU004343">
    <property type="protein sequence ID" value="KAF2655872.1"/>
    <property type="molecule type" value="Genomic_DNA"/>
</dbReference>
<protein>
    <submittedName>
        <fullName evidence="1">Uncharacterized protein</fullName>
    </submittedName>
</protein>
<evidence type="ECO:0000313" key="1">
    <source>
        <dbReference type="EMBL" id="KAF2655872.1"/>
    </source>
</evidence>
<dbReference type="Proteomes" id="UP000799324">
    <property type="component" value="Unassembled WGS sequence"/>
</dbReference>
<reference evidence="1" key="1">
    <citation type="journal article" date="2020" name="Stud. Mycol.">
        <title>101 Dothideomycetes genomes: a test case for predicting lifestyles and emergence of pathogens.</title>
        <authorList>
            <person name="Haridas S."/>
            <person name="Albert R."/>
            <person name="Binder M."/>
            <person name="Bloem J."/>
            <person name="Labutti K."/>
            <person name="Salamov A."/>
            <person name="Andreopoulos B."/>
            <person name="Baker S."/>
            <person name="Barry K."/>
            <person name="Bills G."/>
            <person name="Bluhm B."/>
            <person name="Cannon C."/>
            <person name="Castanera R."/>
            <person name="Culley D."/>
            <person name="Daum C."/>
            <person name="Ezra D."/>
            <person name="Gonzalez J."/>
            <person name="Henrissat B."/>
            <person name="Kuo A."/>
            <person name="Liang C."/>
            <person name="Lipzen A."/>
            <person name="Lutzoni F."/>
            <person name="Magnuson J."/>
            <person name="Mondo S."/>
            <person name="Nolan M."/>
            <person name="Ohm R."/>
            <person name="Pangilinan J."/>
            <person name="Park H.-J."/>
            <person name="Ramirez L."/>
            <person name="Alfaro M."/>
            <person name="Sun H."/>
            <person name="Tritt A."/>
            <person name="Yoshinaga Y."/>
            <person name="Zwiers L.-H."/>
            <person name="Turgeon B."/>
            <person name="Goodwin S."/>
            <person name="Spatafora J."/>
            <person name="Crous P."/>
            <person name="Grigoriev I."/>
        </authorList>
    </citation>
    <scope>NUCLEOTIDE SEQUENCE</scope>
    <source>
        <strain evidence="1">CBS 122681</strain>
    </source>
</reference>
<gene>
    <name evidence="1" type="ORF">K491DRAFT_407055</name>
</gene>
<accession>A0A6A6T894</accession>
<proteinExistence type="predicted"/>
<name>A0A6A6T894_9PLEO</name>
<dbReference type="AlphaFoldDB" id="A0A6A6T894"/>
<evidence type="ECO:0000313" key="2">
    <source>
        <dbReference type="Proteomes" id="UP000799324"/>
    </source>
</evidence>
<keyword evidence="2" id="KW-1185">Reference proteome</keyword>
<organism evidence="1 2">
    <name type="scientific">Lophiostoma macrostomum CBS 122681</name>
    <dbReference type="NCBI Taxonomy" id="1314788"/>
    <lineage>
        <taxon>Eukaryota</taxon>
        <taxon>Fungi</taxon>
        <taxon>Dikarya</taxon>
        <taxon>Ascomycota</taxon>
        <taxon>Pezizomycotina</taxon>
        <taxon>Dothideomycetes</taxon>
        <taxon>Pleosporomycetidae</taxon>
        <taxon>Pleosporales</taxon>
        <taxon>Lophiostomataceae</taxon>
        <taxon>Lophiostoma</taxon>
    </lineage>
</organism>
<sequence length="248" mass="26774">MDTINTGCRAPQCSGCSPSPTTASRVHNKADLNSAYCSLPLFLSLDSPSRSPPNPSVVLSRPCCHCLLAVVSDPRLPTTTRRFITSRVPLPSTFQRPRKPFISLSYVSALPVPFLPAPLSGRQGGSSAPGLSARDSWHHAVSRFHCLSDLYQTTYTPHIQVRPPPDPAALHDQLLHALNPRSPTGPLPSAILAHAQYNSHQLPSSFTTALDTTLGCYTSIRAFNTSSLNLADLPEGRLILGKTYLDIT</sequence>